<dbReference type="InterPro" id="IPR000551">
    <property type="entry name" value="MerR-type_HTH_dom"/>
</dbReference>
<dbReference type="SMART" id="SM00422">
    <property type="entry name" value="HTH_MERR"/>
    <property type="match status" value="1"/>
</dbReference>
<dbReference type="PANTHER" id="PTHR30204">
    <property type="entry name" value="REDOX-CYCLING DRUG-SENSING TRANSCRIPTIONAL ACTIVATOR SOXR"/>
    <property type="match status" value="1"/>
</dbReference>
<dbReference type="EMBL" id="WJHE01001380">
    <property type="protein sequence ID" value="MST35039.1"/>
    <property type="molecule type" value="Genomic_DNA"/>
</dbReference>
<feature type="domain" description="HTH merR-type" evidence="3">
    <location>
        <begin position="41"/>
        <end position="110"/>
    </location>
</feature>
<accession>A0ABW9QYU0</accession>
<name>A0ABW9QYU0_9ACTN</name>
<dbReference type="CDD" id="cd00592">
    <property type="entry name" value="HTH_MerR-like"/>
    <property type="match status" value="1"/>
</dbReference>
<dbReference type="PANTHER" id="PTHR30204:SF93">
    <property type="entry name" value="HTH MERR-TYPE DOMAIN-CONTAINING PROTEIN"/>
    <property type="match status" value="1"/>
</dbReference>
<dbReference type="InterPro" id="IPR047057">
    <property type="entry name" value="MerR_fam"/>
</dbReference>
<gene>
    <name evidence="4" type="ORF">GHK86_20205</name>
</gene>
<comment type="caution">
    <text evidence="4">The sequence shown here is derived from an EMBL/GenBank/DDBJ whole genome shotgun (WGS) entry which is preliminary data.</text>
</comment>
<reference evidence="4 5" key="1">
    <citation type="submission" date="2019-11" db="EMBL/GenBank/DDBJ databases">
        <title>Acidiferrimicrobium australis gen. nov., sp. nov., an acidophilic and obligately heterotrophic, member of the Actinobacteria that catalyses dissimilatory oxido- reduction of iron isolated from metal-rich acidic water in Chile.</title>
        <authorList>
            <person name="Gonzalez D."/>
            <person name="Huber K."/>
            <person name="Hedrich S."/>
            <person name="Rojas-Villalobos C."/>
            <person name="Quatrini R."/>
            <person name="Dinamarca M.A."/>
            <person name="Schwarz A."/>
            <person name="Canales C."/>
            <person name="Nancucheo I."/>
        </authorList>
    </citation>
    <scope>NUCLEOTIDE SEQUENCE [LARGE SCALE GENOMIC DNA]</scope>
    <source>
        <strain evidence="4 5">USS-CCA1</strain>
    </source>
</reference>
<keyword evidence="5" id="KW-1185">Reference proteome</keyword>
<protein>
    <submittedName>
        <fullName evidence="4">MerR family transcriptional regulator</fullName>
    </submittedName>
</protein>
<evidence type="ECO:0000313" key="4">
    <source>
        <dbReference type="EMBL" id="MST35039.1"/>
    </source>
</evidence>
<evidence type="ECO:0000256" key="2">
    <source>
        <dbReference type="SAM" id="MobiDB-lite"/>
    </source>
</evidence>
<organism evidence="4 5">
    <name type="scientific">Acidiferrimicrobium australe</name>
    <dbReference type="NCBI Taxonomy" id="2664430"/>
    <lineage>
        <taxon>Bacteria</taxon>
        <taxon>Bacillati</taxon>
        <taxon>Actinomycetota</taxon>
        <taxon>Acidimicrobiia</taxon>
        <taxon>Acidimicrobiales</taxon>
        <taxon>Acidimicrobiaceae</taxon>
        <taxon>Acidiferrimicrobium</taxon>
    </lineage>
</organism>
<evidence type="ECO:0000313" key="5">
    <source>
        <dbReference type="Proteomes" id="UP000437736"/>
    </source>
</evidence>
<proteinExistence type="predicted"/>
<evidence type="ECO:0000256" key="1">
    <source>
        <dbReference type="ARBA" id="ARBA00023125"/>
    </source>
</evidence>
<evidence type="ECO:0000259" key="3">
    <source>
        <dbReference type="PROSITE" id="PS50937"/>
    </source>
</evidence>
<feature type="region of interest" description="Disordered" evidence="2">
    <location>
        <begin position="1"/>
        <end position="35"/>
    </location>
</feature>
<dbReference type="Gene3D" id="1.10.1660.10">
    <property type="match status" value="1"/>
</dbReference>
<dbReference type="SUPFAM" id="SSF46955">
    <property type="entry name" value="Putative DNA-binding domain"/>
    <property type="match status" value="1"/>
</dbReference>
<dbReference type="Proteomes" id="UP000437736">
    <property type="component" value="Unassembled WGS sequence"/>
</dbReference>
<dbReference type="PRINTS" id="PR00040">
    <property type="entry name" value="HTHMERR"/>
</dbReference>
<feature type="non-terminal residue" evidence="4">
    <location>
        <position position="265"/>
    </location>
</feature>
<sequence>MRRGGCAEHGPGERVGRLSPPLGPDPNPLDSPVGGDRRIDAMMIGQLAASSGVPVRTLRFYADAGVLPEAGRTASGYRVFGPDAVARARLVRALRELGVGLDDITRVLAAEASLVDVAAAHARALDAQIRLLRLQRAVLRAFARSADPEELTRMTELTTLTADERRRIVEEYLDAVFGDDPSGVADKLRMGTPELPDDPTPDQVAAWVELAALLRDPDFVAASRRMAQRARAEGPEPDVARFEVGKAVGELAGPAARAGLDPASP</sequence>
<dbReference type="InterPro" id="IPR009061">
    <property type="entry name" value="DNA-bd_dom_put_sf"/>
</dbReference>
<keyword evidence="1" id="KW-0238">DNA-binding</keyword>
<dbReference type="PROSITE" id="PS50937">
    <property type="entry name" value="HTH_MERR_2"/>
    <property type="match status" value="1"/>
</dbReference>
<dbReference type="Pfam" id="PF13411">
    <property type="entry name" value="MerR_1"/>
    <property type="match status" value="1"/>
</dbReference>